<evidence type="ECO:0000256" key="2">
    <source>
        <dbReference type="ARBA" id="ARBA00007424"/>
    </source>
</evidence>
<dbReference type="Gene3D" id="3.40.50.960">
    <property type="entry name" value="Lumazine/riboflavin synthase"/>
    <property type="match status" value="1"/>
</dbReference>
<dbReference type="Pfam" id="PF00885">
    <property type="entry name" value="DMRL_synthase"/>
    <property type="match status" value="1"/>
</dbReference>
<evidence type="ECO:0000313" key="8">
    <source>
        <dbReference type="EMBL" id="MFG6446638.1"/>
    </source>
</evidence>
<dbReference type="GO" id="GO:0000906">
    <property type="term" value="F:6,7-dimethyl-8-ribityllumazine synthase activity"/>
    <property type="evidence" value="ECO:0007669"/>
    <property type="project" value="UniProtKB-EC"/>
</dbReference>
<dbReference type="EC" id="2.5.1.78" evidence="3 7"/>
<evidence type="ECO:0000256" key="3">
    <source>
        <dbReference type="ARBA" id="ARBA00012664"/>
    </source>
</evidence>
<evidence type="ECO:0000313" key="9">
    <source>
        <dbReference type="Proteomes" id="UP001606099"/>
    </source>
</evidence>
<comment type="caution">
    <text evidence="7">Lacks conserved residue(s) required for the propagation of feature annotation.</text>
</comment>
<comment type="caution">
    <text evidence="8">The sequence shown here is derived from an EMBL/GenBank/DDBJ whole genome shotgun (WGS) entry which is preliminary data.</text>
</comment>
<feature type="binding site" evidence="7">
    <location>
        <position position="27"/>
    </location>
    <ligand>
        <name>5-amino-6-(D-ribitylamino)uracil</name>
        <dbReference type="ChEBI" id="CHEBI:15934"/>
    </ligand>
</feature>
<organism evidence="8 9">
    <name type="scientific">Roseateles rivi</name>
    <dbReference type="NCBI Taxonomy" id="3299028"/>
    <lineage>
        <taxon>Bacteria</taxon>
        <taxon>Pseudomonadati</taxon>
        <taxon>Pseudomonadota</taxon>
        <taxon>Betaproteobacteria</taxon>
        <taxon>Burkholderiales</taxon>
        <taxon>Sphaerotilaceae</taxon>
        <taxon>Roseateles</taxon>
    </lineage>
</organism>
<dbReference type="InterPro" id="IPR034964">
    <property type="entry name" value="LS"/>
</dbReference>
<evidence type="ECO:0000256" key="4">
    <source>
        <dbReference type="ARBA" id="ARBA00022619"/>
    </source>
</evidence>
<feature type="active site" description="Proton donor" evidence="7">
    <location>
        <position position="93"/>
    </location>
</feature>
<protein>
    <recommendedName>
        <fullName evidence="3 7">6,7-dimethyl-8-ribityllumazine synthase</fullName>
        <shortName evidence="7">DMRL synthase</shortName>
        <shortName evidence="7">LS</shortName>
        <shortName evidence="7">Lumazine synthase</shortName>
        <ecNumber evidence="3 7">2.5.1.78</ecNumber>
    </recommendedName>
</protein>
<dbReference type="NCBIfam" id="NF009084">
    <property type="entry name" value="PRK12419.1"/>
    <property type="match status" value="1"/>
</dbReference>
<comment type="function">
    <text evidence="7">Catalyzes the formation of 6,7-dimethyl-8-ribityllumazine by condensation of 5-amino-6-(D-ribitylamino)uracil with 3,4-dihydroxy-2-butanone 4-phosphate. This is the penultimate step in the biosynthesis of riboflavin.</text>
</comment>
<comment type="catalytic activity">
    <reaction evidence="6 7">
        <text>(2S)-2-hydroxy-3-oxobutyl phosphate + 5-amino-6-(D-ribitylamino)uracil = 6,7-dimethyl-8-(1-D-ribityl)lumazine + phosphate + 2 H2O + H(+)</text>
        <dbReference type="Rhea" id="RHEA:26152"/>
        <dbReference type="ChEBI" id="CHEBI:15377"/>
        <dbReference type="ChEBI" id="CHEBI:15378"/>
        <dbReference type="ChEBI" id="CHEBI:15934"/>
        <dbReference type="ChEBI" id="CHEBI:43474"/>
        <dbReference type="ChEBI" id="CHEBI:58201"/>
        <dbReference type="ChEBI" id="CHEBI:58830"/>
        <dbReference type="EC" id="2.5.1.78"/>
    </reaction>
</comment>
<keyword evidence="9" id="KW-1185">Reference proteome</keyword>
<evidence type="ECO:0000256" key="6">
    <source>
        <dbReference type="ARBA" id="ARBA00048785"/>
    </source>
</evidence>
<dbReference type="Proteomes" id="UP001606099">
    <property type="component" value="Unassembled WGS sequence"/>
</dbReference>
<dbReference type="SUPFAM" id="SSF52121">
    <property type="entry name" value="Lumazine synthase"/>
    <property type="match status" value="1"/>
</dbReference>
<dbReference type="PANTHER" id="PTHR21058:SF0">
    <property type="entry name" value="6,7-DIMETHYL-8-RIBITYLLUMAZINE SYNTHASE"/>
    <property type="match status" value="1"/>
</dbReference>
<sequence>MNQTHSQFSTKSGSATGPRIAIVSASWHRDIVANATTAIRAELNQSNAPPLRLDHFEVPGAFEIPLHAQRLARSGAYDAIIACALVVNGGIYRHEFVASAVIDALMRVQLDTDTPVFSAVLTPRDFHEHDEHRQFFAQHFVKKGREAAQACLQTLSSLQRLAS</sequence>
<feature type="binding site" evidence="7">
    <location>
        <begin position="61"/>
        <end position="63"/>
    </location>
    <ligand>
        <name>5-amino-6-(D-ribitylamino)uracil</name>
        <dbReference type="ChEBI" id="CHEBI:15934"/>
    </ligand>
</feature>
<comment type="pathway">
    <text evidence="1 7">Cofactor biosynthesis; riboflavin biosynthesis; riboflavin from 2-hydroxy-3-oxobutyl phosphate and 5-amino-6-(D-ribitylamino)uracil: step 1/2.</text>
</comment>
<keyword evidence="5 7" id="KW-0808">Transferase</keyword>
<dbReference type="HAMAP" id="MF_00178">
    <property type="entry name" value="Lumazine_synth"/>
    <property type="match status" value="1"/>
</dbReference>
<accession>A0ABW7FQT5</accession>
<feature type="binding site" evidence="7">
    <location>
        <begin position="85"/>
        <end position="87"/>
    </location>
    <ligand>
        <name>5-amino-6-(D-ribitylamino)uracil</name>
        <dbReference type="ChEBI" id="CHEBI:15934"/>
    </ligand>
</feature>
<feature type="binding site" evidence="7">
    <location>
        <position position="132"/>
    </location>
    <ligand>
        <name>(2S)-2-hydroxy-3-oxobutyl phosphate</name>
        <dbReference type="ChEBI" id="CHEBI:58830"/>
    </ligand>
</feature>
<keyword evidence="4 7" id="KW-0686">Riboflavin biosynthesis</keyword>
<evidence type="ECO:0000256" key="1">
    <source>
        <dbReference type="ARBA" id="ARBA00004917"/>
    </source>
</evidence>
<dbReference type="RefSeq" id="WP_394457680.1">
    <property type="nucleotide sequence ID" value="NZ_JBIGHZ010000001.1"/>
</dbReference>
<evidence type="ECO:0000256" key="7">
    <source>
        <dbReference type="HAMAP-Rule" id="MF_00178"/>
    </source>
</evidence>
<dbReference type="InterPro" id="IPR002180">
    <property type="entry name" value="LS/RS"/>
</dbReference>
<dbReference type="PANTHER" id="PTHR21058">
    <property type="entry name" value="6,7-DIMETHYL-8-RIBITYLLUMAZINE SYNTHASE DMRL SYNTHASE LUMAZINE SYNTHASE"/>
    <property type="match status" value="1"/>
</dbReference>
<reference evidence="8 9" key="1">
    <citation type="submission" date="2024-08" db="EMBL/GenBank/DDBJ databases">
        <authorList>
            <person name="Lu H."/>
        </authorList>
    </citation>
    <scope>NUCLEOTIDE SEQUENCE [LARGE SCALE GENOMIC DNA]</scope>
    <source>
        <strain evidence="8 9">BYS180W</strain>
    </source>
</reference>
<proteinExistence type="inferred from homology"/>
<dbReference type="EMBL" id="JBIGHZ010000001">
    <property type="protein sequence ID" value="MFG6446638.1"/>
    <property type="molecule type" value="Genomic_DNA"/>
</dbReference>
<name>A0ABW7FQT5_9BURK</name>
<gene>
    <name evidence="7" type="primary">ribH</name>
    <name evidence="8" type="ORF">ACG0Z6_00125</name>
</gene>
<evidence type="ECO:0000256" key="5">
    <source>
        <dbReference type="ARBA" id="ARBA00022679"/>
    </source>
</evidence>
<feature type="binding site" evidence="7">
    <location>
        <position position="118"/>
    </location>
    <ligand>
        <name>5-amino-6-(D-ribitylamino)uracil</name>
        <dbReference type="ChEBI" id="CHEBI:15934"/>
    </ligand>
</feature>
<dbReference type="InterPro" id="IPR036467">
    <property type="entry name" value="LS/RS_sf"/>
</dbReference>
<comment type="similarity">
    <text evidence="2 7">Belongs to the DMRL synthase family.</text>
</comment>